<proteinExistence type="predicted"/>
<dbReference type="EMBL" id="JACICC010000005">
    <property type="protein sequence ID" value="MBB3810207.1"/>
    <property type="molecule type" value="Genomic_DNA"/>
</dbReference>
<reference evidence="1 2" key="1">
    <citation type="submission" date="2020-08" db="EMBL/GenBank/DDBJ databases">
        <title>Genomic Encyclopedia of Type Strains, Phase IV (KMG-IV): sequencing the most valuable type-strain genomes for metagenomic binning, comparative biology and taxonomic classification.</title>
        <authorList>
            <person name="Goeker M."/>
        </authorList>
    </citation>
    <scope>NUCLEOTIDE SEQUENCE [LARGE SCALE GENOMIC DNA]</scope>
    <source>
        <strain evidence="1 2">DSM 28760</strain>
    </source>
</reference>
<dbReference type="RefSeq" id="WP_183753047.1">
    <property type="nucleotide sequence ID" value="NZ_JACICC010000005.1"/>
</dbReference>
<protein>
    <submittedName>
        <fullName evidence="1">Uncharacterized protein</fullName>
    </submittedName>
</protein>
<dbReference type="Proteomes" id="UP000537592">
    <property type="component" value="Unassembled WGS sequence"/>
</dbReference>
<keyword evidence="2" id="KW-1185">Reference proteome</keyword>
<accession>A0A7W5Z4Z5</accession>
<organism evidence="1 2">
    <name type="scientific">Pseudochelatococcus contaminans</name>
    <dbReference type="NCBI Taxonomy" id="1538103"/>
    <lineage>
        <taxon>Bacteria</taxon>
        <taxon>Pseudomonadati</taxon>
        <taxon>Pseudomonadota</taxon>
        <taxon>Alphaproteobacteria</taxon>
        <taxon>Hyphomicrobiales</taxon>
        <taxon>Chelatococcaceae</taxon>
        <taxon>Pseudochelatococcus</taxon>
    </lineage>
</organism>
<sequence>MSLLRNPMTRMLPAKATGLVGALLASVFIGGPSTAMEQLPFNDGLYAADTRFCLLSESDDQAGEAYSGWIGVWTRSISKSTYTNNFELLCGIQKVSRTGQRVKAVAECSGEGDDSRTILEFKAVSRNSFVIDGKRFDRCGSDASIDTQIPTTAELVKLAVEANADCRGLGSPEADIACAKRDLLDGFLYDRGMCSTEPDWPASQEIWHVCHDILRKSE</sequence>
<dbReference type="AlphaFoldDB" id="A0A7W5Z4Z5"/>
<evidence type="ECO:0000313" key="2">
    <source>
        <dbReference type="Proteomes" id="UP000537592"/>
    </source>
</evidence>
<gene>
    <name evidence="1" type="ORF">FHS81_002303</name>
</gene>
<comment type="caution">
    <text evidence="1">The sequence shown here is derived from an EMBL/GenBank/DDBJ whole genome shotgun (WGS) entry which is preliminary data.</text>
</comment>
<evidence type="ECO:0000313" key="1">
    <source>
        <dbReference type="EMBL" id="MBB3810207.1"/>
    </source>
</evidence>
<name>A0A7W5Z4Z5_9HYPH</name>